<organism evidence="2 3">
    <name type="scientific">Listeria rocourtiae</name>
    <dbReference type="NCBI Taxonomy" id="647910"/>
    <lineage>
        <taxon>Bacteria</taxon>
        <taxon>Bacillati</taxon>
        <taxon>Bacillota</taxon>
        <taxon>Bacilli</taxon>
        <taxon>Bacillales</taxon>
        <taxon>Listeriaceae</taxon>
        <taxon>Listeria</taxon>
    </lineage>
</organism>
<dbReference type="Gene3D" id="3.40.50.300">
    <property type="entry name" value="P-loop containing nucleotide triphosphate hydrolases"/>
    <property type="match status" value="2"/>
</dbReference>
<gene>
    <name evidence="2" type="ORF">DFP96_10598</name>
</gene>
<dbReference type="InterPro" id="IPR041685">
    <property type="entry name" value="AAA_GajA/Old/RecF-like"/>
</dbReference>
<proteinExistence type="predicted"/>
<dbReference type="PANTHER" id="PTHR43581">
    <property type="entry name" value="ATP/GTP PHOSPHATASE"/>
    <property type="match status" value="1"/>
</dbReference>
<reference evidence="2 3" key="1">
    <citation type="submission" date="2019-03" db="EMBL/GenBank/DDBJ databases">
        <title>Genomic Encyclopedia of Type Strains, Phase III (KMG-III): the genomes of soil and plant-associated and newly described type strains.</title>
        <authorList>
            <person name="Whitman W."/>
        </authorList>
    </citation>
    <scope>NUCLEOTIDE SEQUENCE [LARGE SCALE GENOMIC DNA]</scope>
    <source>
        <strain evidence="2 3">CECT 7972</strain>
    </source>
</reference>
<dbReference type="SMART" id="SM00382">
    <property type="entry name" value="AAA"/>
    <property type="match status" value="1"/>
</dbReference>
<dbReference type="InterPro" id="IPR027417">
    <property type="entry name" value="P-loop_NTPase"/>
</dbReference>
<dbReference type="InterPro" id="IPR051396">
    <property type="entry name" value="Bact_Antivir_Def_Nuclease"/>
</dbReference>
<sequence length="561" mass="64763">MKKRATKLKDIHIKKFRGLEDVKIEFGDRITLICGKNGTSKSTILGIVAQIFSFTTDYSGSEPKKNELNKYKTLLGKSYSSKFSEHFRFSERFDVAGSMDVVITLFDGIEETEKNELQLKLYASQDRSKGRPVLRGNNDRNVTHPVIFLSVGRLIPISQRRKYTSSEDRYIKNNERVILGYTNKILLQNSTKLTSTTGDVESLVGHNDNYDHESISVGEDNVGQIVRALLSFAKLKDEFLNYAGGILLIDEADAGLFPAAQIEFFKLLRKVSKELDLQVIMTSHSPTLIKEIYDQKDRKNYKNIYLTNSFGSIEVKDDYTWPDIDADIHVRTKPVGEDIKLPTINVYFEDNEAYQFFTAILRTKKVSKVINKSRTTLGCGQLLTLKRERIPEFSTKSIIILDGDAKIEKSNKNFLNLPSYLPPDQLLFEILYNLDDSDSYWRENIYRFNKSVFYKIVKETITGIDIERLSTNTLQELIDEYRAKNKGKNGDKIREQFKNFYKHEVIQNCILGPIKWNPFVIWREANSIATTNFEQEFIKTLKYVLNRGYNVDMSTLNDYFD</sequence>
<dbReference type="PANTHER" id="PTHR43581:SF4">
    <property type="entry name" value="ATP_GTP PHOSPHATASE"/>
    <property type="match status" value="1"/>
</dbReference>
<evidence type="ECO:0000313" key="3">
    <source>
        <dbReference type="Proteomes" id="UP000295558"/>
    </source>
</evidence>
<dbReference type="AlphaFoldDB" id="A0A4R6ZM29"/>
<dbReference type="InterPro" id="IPR003593">
    <property type="entry name" value="AAA+_ATPase"/>
</dbReference>
<dbReference type="OrthoDB" id="9809324at2"/>
<dbReference type="SUPFAM" id="SSF52540">
    <property type="entry name" value="P-loop containing nucleoside triphosphate hydrolases"/>
    <property type="match status" value="1"/>
</dbReference>
<comment type="caution">
    <text evidence="2">The sequence shown here is derived from an EMBL/GenBank/DDBJ whole genome shotgun (WGS) entry which is preliminary data.</text>
</comment>
<keyword evidence="3" id="KW-1185">Reference proteome</keyword>
<dbReference type="Proteomes" id="UP000295558">
    <property type="component" value="Unassembled WGS sequence"/>
</dbReference>
<dbReference type="CDD" id="cd00267">
    <property type="entry name" value="ABC_ATPase"/>
    <property type="match status" value="1"/>
</dbReference>
<protein>
    <submittedName>
        <fullName evidence="2">AAA ATPase-like protein</fullName>
    </submittedName>
</protein>
<evidence type="ECO:0000313" key="2">
    <source>
        <dbReference type="EMBL" id="TDR53174.1"/>
    </source>
</evidence>
<accession>A0A4R6ZM29</accession>
<feature type="domain" description="AAA+ ATPase" evidence="1">
    <location>
        <begin position="27"/>
        <end position="298"/>
    </location>
</feature>
<evidence type="ECO:0000259" key="1">
    <source>
        <dbReference type="SMART" id="SM00382"/>
    </source>
</evidence>
<dbReference type="RefSeq" id="WP_133620477.1">
    <property type="nucleotide sequence ID" value="NZ_SNZK01000005.1"/>
</dbReference>
<dbReference type="Pfam" id="PF13175">
    <property type="entry name" value="AAA_15"/>
    <property type="match status" value="2"/>
</dbReference>
<dbReference type="EMBL" id="SNZK01000005">
    <property type="protein sequence ID" value="TDR53174.1"/>
    <property type="molecule type" value="Genomic_DNA"/>
</dbReference>
<name>A0A4R6ZM29_9LIST</name>